<keyword evidence="3" id="KW-1185">Reference proteome</keyword>
<feature type="region of interest" description="Disordered" evidence="1">
    <location>
        <begin position="337"/>
        <end position="371"/>
    </location>
</feature>
<name>A0A4S2KHA2_9HYME</name>
<dbReference type="Proteomes" id="UP000310200">
    <property type="component" value="Unassembled WGS sequence"/>
</dbReference>
<feature type="compositionally biased region" description="Basic and acidic residues" evidence="1">
    <location>
        <begin position="289"/>
        <end position="319"/>
    </location>
</feature>
<organism evidence="2 3">
    <name type="scientific">Temnothorax longispinosus</name>
    <dbReference type="NCBI Taxonomy" id="300112"/>
    <lineage>
        <taxon>Eukaryota</taxon>
        <taxon>Metazoa</taxon>
        <taxon>Ecdysozoa</taxon>
        <taxon>Arthropoda</taxon>
        <taxon>Hexapoda</taxon>
        <taxon>Insecta</taxon>
        <taxon>Pterygota</taxon>
        <taxon>Neoptera</taxon>
        <taxon>Endopterygota</taxon>
        <taxon>Hymenoptera</taxon>
        <taxon>Apocrita</taxon>
        <taxon>Aculeata</taxon>
        <taxon>Formicoidea</taxon>
        <taxon>Formicidae</taxon>
        <taxon>Myrmicinae</taxon>
        <taxon>Temnothorax</taxon>
    </lineage>
</organism>
<comment type="caution">
    <text evidence="2">The sequence shown here is derived from an EMBL/GenBank/DDBJ whole genome shotgun (WGS) entry which is preliminary data.</text>
</comment>
<accession>A0A4S2KHA2</accession>
<dbReference type="AlphaFoldDB" id="A0A4S2KHA2"/>
<proteinExistence type="predicted"/>
<sequence>MTQVSSCGVAQCAIIKGVLFCLMDLSKFQYLENECLECCHVLLYIARSDVKDIPQPSRRRDLKKVYVRIIPIPRLSLNSRHSGAFTNHYFLRSQEKAGAFAALTIELTRGGKHIRGLHNKRRSNVTKEDTLAQLSSVTHATPRSTVGASHPPEEKGLPRTYLLSTLSLLSTHEGAGKPIVTSRYEVMRGRQEMHVHMRLCVCDHGYVRAGTGGKRGGRIVEGSPMKGGRMSEEVRSCWKALSALIHGKEKTERKGLSSIAASGNPAATRRSFASDFVEGKTPAFLANRSFRDRREKGRVSNDSDCEKQARRKKEDTSHKDGEDRRFFLLLALERETEVEPQSAATSRVDNPRGETGKGTVKRKTRRRAGRGVARSSKMEAIAYESLLRVEFEQMTKTNSSARFVTYAELYFSDAAFAEWARGGELAKILRFFQNVKLLRSVSPTEGFRNQIKFSRTTSQCSYAVSNR</sequence>
<gene>
    <name evidence="2" type="ORF">DBV15_02755</name>
</gene>
<dbReference type="EMBL" id="QBLH01002486">
    <property type="protein sequence ID" value="TGZ48376.1"/>
    <property type="molecule type" value="Genomic_DNA"/>
</dbReference>
<evidence type="ECO:0000313" key="2">
    <source>
        <dbReference type="EMBL" id="TGZ48376.1"/>
    </source>
</evidence>
<evidence type="ECO:0000313" key="3">
    <source>
        <dbReference type="Proteomes" id="UP000310200"/>
    </source>
</evidence>
<feature type="region of interest" description="Disordered" evidence="1">
    <location>
        <begin position="288"/>
        <end position="319"/>
    </location>
</feature>
<evidence type="ECO:0000256" key="1">
    <source>
        <dbReference type="SAM" id="MobiDB-lite"/>
    </source>
</evidence>
<protein>
    <submittedName>
        <fullName evidence="2">Uncharacterized protein</fullName>
    </submittedName>
</protein>
<reference evidence="2 3" key="1">
    <citation type="journal article" date="2019" name="Philos. Trans. R. Soc. Lond., B, Biol. Sci.">
        <title>Ant behaviour and brain gene expression of defending hosts depend on the ecological success of the intruding social parasite.</title>
        <authorList>
            <person name="Kaur R."/>
            <person name="Stoldt M."/>
            <person name="Jongepier E."/>
            <person name="Feldmeyer B."/>
            <person name="Menzel F."/>
            <person name="Bornberg-Bauer E."/>
            <person name="Foitzik S."/>
        </authorList>
    </citation>
    <scope>NUCLEOTIDE SEQUENCE [LARGE SCALE GENOMIC DNA]</scope>
    <source>
        <tissue evidence="2">Whole body</tissue>
    </source>
</reference>
<feature type="compositionally biased region" description="Basic residues" evidence="1">
    <location>
        <begin position="359"/>
        <end position="369"/>
    </location>
</feature>